<keyword evidence="2" id="KW-0813">Transport</keyword>
<evidence type="ECO:0000256" key="1">
    <source>
        <dbReference type="ARBA" id="ARBA00004496"/>
    </source>
</evidence>
<dbReference type="PANTHER" id="PTHR33799">
    <property type="entry name" value="PTS PERMEASE-RELATED-RELATED"/>
    <property type="match status" value="1"/>
</dbReference>
<comment type="subcellular location">
    <subcellularLocation>
        <location evidence="1">Cytoplasm</location>
    </subcellularLocation>
</comment>
<keyword evidence="3" id="KW-0963">Cytoplasm</keyword>
<dbReference type="RefSeq" id="WP_135978269.1">
    <property type="nucleotide sequence ID" value="NZ_BQKC01000001.1"/>
</dbReference>
<dbReference type="GO" id="GO:0009401">
    <property type="term" value="P:phosphoenolpyruvate-dependent sugar phosphotransferase system"/>
    <property type="evidence" value="ECO:0007669"/>
    <property type="project" value="UniProtKB-KW"/>
</dbReference>
<evidence type="ECO:0000256" key="6">
    <source>
        <dbReference type="ARBA" id="ARBA00022683"/>
    </source>
</evidence>
<dbReference type="Pfam" id="PF03610">
    <property type="entry name" value="EIIA-man"/>
    <property type="match status" value="1"/>
</dbReference>
<evidence type="ECO:0000256" key="4">
    <source>
        <dbReference type="ARBA" id="ARBA00022597"/>
    </source>
</evidence>
<dbReference type="Proteomes" id="UP001055025">
    <property type="component" value="Unassembled WGS sequence"/>
</dbReference>
<evidence type="ECO:0000256" key="7">
    <source>
        <dbReference type="ARBA" id="ARBA00022777"/>
    </source>
</evidence>
<feature type="domain" description="PTS EIIA type-4" evidence="8">
    <location>
        <begin position="2"/>
        <end position="127"/>
    </location>
</feature>
<keyword evidence="4" id="KW-0762">Sugar transport</keyword>
<dbReference type="InterPro" id="IPR036662">
    <property type="entry name" value="PTS_EIIA_man-typ_sf"/>
</dbReference>
<comment type="caution">
    <text evidence="9">The sequence shown here is derived from an EMBL/GenBank/DDBJ whole genome shotgun (WGS) entry which is preliminary data.</text>
</comment>
<keyword evidence="6" id="KW-0598">Phosphotransferase system</keyword>
<name>A0AAV5B626_9ACTN</name>
<proteinExistence type="predicted"/>
<keyword evidence="10" id="KW-1185">Reference proteome</keyword>
<gene>
    <name evidence="9" type="primary">PTS-EII_2</name>
    <name evidence="9" type="ORF">ATOP_15460</name>
</gene>
<dbReference type="EMBL" id="BQKC01000001">
    <property type="protein sequence ID" value="GJM55891.1"/>
    <property type="molecule type" value="Genomic_DNA"/>
</dbReference>
<dbReference type="GO" id="GO:0005737">
    <property type="term" value="C:cytoplasm"/>
    <property type="evidence" value="ECO:0007669"/>
    <property type="project" value="UniProtKB-SubCell"/>
</dbReference>
<evidence type="ECO:0000256" key="5">
    <source>
        <dbReference type="ARBA" id="ARBA00022679"/>
    </source>
</evidence>
<evidence type="ECO:0000256" key="2">
    <source>
        <dbReference type="ARBA" id="ARBA00022448"/>
    </source>
</evidence>
<organism evidence="9 10">
    <name type="scientific">Granulimonas faecalis</name>
    <dbReference type="NCBI Taxonomy" id="2894155"/>
    <lineage>
        <taxon>Bacteria</taxon>
        <taxon>Bacillati</taxon>
        <taxon>Actinomycetota</taxon>
        <taxon>Coriobacteriia</taxon>
        <taxon>Coriobacteriales</taxon>
        <taxon>Kribbibacteriaceae</taxon>
        <taxon>Granulimonas</taxon>
    </lineage>
</organism>
<dbReference type="InterPro" id="IPR004701">
    <property type="entry name" value="PTS_EIIA_man-typ"/>
</dbReference>
<evidence type="ECO:0000313" key="9">
    <source>
        <dbReference type="EMBL" id="GJM55891.1"/>
    </source>
</evidence>
<keyword evidence="7" id="KW-0418">Kinase</keyword>
<dbReference type="InterPro" id="IPR033887">
    <property type="entry name" value="PTS_IIA_man"/>
</dbReference>
<accession>A0AAV5B626</accession>
<evidence type="ECO:0000259" key="8">
    <source>
        <dbReference type="PROSITE" id="PS51096"/>
    </source>
</evidence>
<evidence type="ECO:0000256" key="3">
    <source>
        <dbReference type="ARBA" id="ARBA00022490"/>
    </source>
</evidence>
<evidence type="ECO:0000313" key="10">
    <source>
        <dbReference type="Proteomes" id="UP001055025"/>
    </source>
</evidence>
<dbReference type="PANTHER" id="PTHR33799:SF1">
    <property type="entry name" value="PTS SYSTEM MANNOSE-SPECIFIC EIIAB COMPONENT-RELATED"/>
    <property type="match status" value="1"/>
</dbReference>
<dbReference type="GO" id="GO:0016301">
    <property type="term" value="F:kinase activity"/>
    <property type="evidence" value="ECO:0007669"/>
    <property type="project" value="UniProtKB-KW"/>
</dbReference>
<dbReference type="SUPFAM" id="SSF53062">
    <property type="entry name" value="PTS system fructose IIA component-like"/>
    <property type="match status" value="1"/>
</dbReference>
<sequence>MKVGVILASHGEFARAALGSVEMIAGPQPDVQALALGATTSLEDFEAAFREAWGSLSSSCDHVVVLCDILGGTPFNVVARAKAAGLPLTAYAGLSLPVVIELLLCRDQWADPEELSRAVEAAASRAFQAIEVPGTDEADEGDL</sequence>
<dbReference type="InterPro" id="IPR051471">
    <property type="entry name" value="Bacterial_PTS_sugar_comp"/>
</dbReference>
<reference evidence="9" key="1">
    <citation type="journal article" date="2022" name="Int. J. Syst. Evol. Microbiol.">
        <title>Granulimonas faecalis gen. nov., sp. nov., and Leptogranulimonas caecicola gen. nov., sp. nov., novel lactate-producing Atopobiaceae bacteria isolated from mouse intestines, and an emended description of the family Atopobiaceae.</title>
        <authorList>
            <person name="Morinaga K."/>
            <person name="Kusada H."/>
            <person name="Sakamoto S."/>
            <person name="Murakami T."/>
            <person name="Toyoda A."/>
            <person name="Mori H."/>
            <person name="Meng X.Y."/>
            <person name="Takashino M."/>
            <person name="Murotomi K."/>
            <person name="Tamaki H."/>
        </authorList>
    </citation>
    <scope>NUCLEOTIDE SEQUENCE</scope>
    <source>
        <strain evidence="9">OPF53</strain>
    </source>
</reference>
<dbReference type="CDD" id="cd00006">
    <property type="entry name" value="PTS_IIA_man"/>
    <property type="match status" value="1"/>
</dbReference>
<dbReference type="GO" id="GO:0016020">
    <property type="term" value="C:membrane"/>
    <property type="evidence" value="ECO:0007669"/>
    <property type="project" value="InterPro"/>
</dbReference>
<dbReference type="PROSITE" id="PS51096">
    <property type="entry name" value="PTS_EIIA_TYPE_4"/>
    <property type="match status" value="1"/>
</dbReference>
<protein>
    <submittedName>
        <fullName evidence="9">PTS fructose transporter subunit IIA</fullName>
    </submittedName>
</protein>
<dbReference type="Gene3D" id="3.40.50.510">
    <property type="entry name" value="Phosphotransferase system, mannose-type IIA component"/>
    <property type="match status" value="1"/>
</dbReference>
<keyword evidence="5" id="KW-0808">Transferase</keyword>
<dbReference type="AlphaFoldDB" id="A0AAV5B626"/>